<dbReference type="PANTHER" id="PTHR20854:SF4">
    <property type="entry name" value="INOSITOL-1-MONOPHOSPHATASE-RELATED"/>
    <property type="match status" value="1"/>
</dbReference>
<accession>A0A1M7RJT4</accession>
<dbReference type="SUPFAM" id="SSF56655">
    <property type="entry name" value="Carbohydrate phosphatase"/>
    <property type="match status" value="1"/>
</dbReference>
<dbReference type="GO" id="GO:0006020">
    <property type="term" value="P:inositol metabolic process"/>
    <property type="evidence" value="ECO:0007669"/>
    <property type="project" value="TreeGrafter"/>
</dbReference>
<feature type="binding site" evidence="1">
    <location>
        <position position="214"/>
    </location>
    <ligand>
        <name>Mg(2+)</name>
        <dbReference type="ChEBI" id="CHEBI:18420"/>
        <label>1</label>
        <note>catalytic</note>
    </ligand>
</feature>
<dbReference type="Gene3D" id="3.30.540.10">
    <property type="entry name" value="Fructose-1,6-Bisphosphatase, subunit A, domain 1"/>
    <property type="match status" value="1"/>
</dbReference>
<dbReference type="OrthoDB" id="9772456at2"/>
<evidence type="ECO:0000313" key="2">
    <source>
        <dbReference type="EMBL" id="SHN46406.1"/>
    </source>
</evidence>
<organism evidence="2 3">
    <name type="scientific">Cryptosporangium aurantiacum</name>
    <dbReference type="NCBI Taxonomy" id="134849"/>
    <lineage>
        <taxon>Bacteria</taxon>
        <taxon>Bacillati</taxon>
        <taxon>Actinomycetota</taxon>
        <taxon>Actinomycetes</taxon>
        <taxon>Cryptosporangiales</taxon>
        <taxon>Cryptosporangiaceae</taxon>
        <taxon>Cryptosporangium</taxon>
    </lineage>
</organism>
<dbReference type="STRING" id="134849.SAMN05443668_11593"/>
<dbReference type="CDD" id="cd01637">
    <property type="entry name" value="IMPase_like"/>
    <property type="match status" value="1"/>
</dbReference>
<dbReference type="PANTHER" id="PTHR20854">
    <property type="entry name" value="INOSITOL MONOPHOSPHATASE"/>
    <property type="match status" value="1"/>
</dbReference>
<comment type="cofactor">
    <cofactor evidence="1">
        <name>Mg(2+)</name>
        <dbReference type="ChEBI" id="CHEBI:18420"/>
    </cofactor>
</comment>
<evidence type="ECO:0000256" key="1">
    <source>
        <dbReference type="PIRSR" id="PIRSR600760-2"/>
    </source>
</evidence>
<feature type="binding site" evidence="1">
    <location>
        <position position="68"/>
    </location>
    <ligand>
        <name>Mg(2+)</name>
        <dbReference type="ChEBI" id="CHEBI:18420"/>
        <label>1</label>
        <note>catalytic</note>
    </ligand>
</feature>
<evidence type="ECO:0000313" key="3">
    <source>
        <dbReference type="Proteomes" id="UP000184440"/>
    </source>
</evidence>
<dbReference type="Proteomes" id="UP000184440">
    <property type="component" value="Unassembled WGS sequence"/>
</dbReference>
<dbReference type="Pfam" id="PF00459">
    <property type="entry name" value="Inositol_P"/>
    <property type="match status" value="1"/>
</dbReference>
<dbReference type="GO" id="GO:0046872">
    <property type="term" value="F:metal ion binding"/>
    <property type="evidence" value="ECO:0007669"/>
    <property type="project" value="UniProtKB-KW"/>
</dbReference>
<dbReference type="GO" id="GO:0007165">
    <property type="term" value="P:signal transduction"/>
    <property type="evidence" value="ECO:0007669"/>
    <property type="project" value="TreeGrafter"/>
</dbReference>
<dbReference type="InterPro" id="IPR000760">
    <property type="entry name" value="Inositol_monophosphatase-like"/>
</dbReference>
<keyword evidence="1" id="KW-0479">Metal-binding</keyword>
<dbReference type="AlphaFoldDB" id="A0A1M7RJT4"/>
<keyword evidence="1" id="KW-0460">Magnesium</keyword>
<feature type="binding site" evidence="1">
    <location>
        <position position="86"/>
    </location>
    <ligand>
        <name>Mg(2+)</name>
        <dbReference type="ChEBI" id="CHEBI:18420"/>
        <label>1</label>
        <note>catalytic</note>
    </ligand>
</feature>
<sequence>MTGWEAELDFARTFATLAGQEIRQIVANGYRVEAKADRSLVTTADRQINDRFISAVQERFPGDGVQGEEASHVTGGDRTWVIDPVDGTQQLILGIPVFMVSIALVLDGRPVVAVAHNPSTRESYWAGHGGGAYRDGTPLTVSAHDGVTAPTTVSAAGTVASPSGLNADGLLRVTTGAGFDSEPRRFPWPSVFSGCKVAEGAWDADLYSGTAAHDVAAVCLLVREAGGTVTDRTGADQRYDRPVNGCLLSNGAIHEALAAEWNRVYVPR</sequence>
<dbReference type="PRINTS" id="PR00377">
    <property type="entry name" value="IMPHPHTASES"/>
</dbReference>
<reference evidence="2 3" key="1">
    <citation type="submission" date="2016-11" db="EMBL/GenBank/DDBJ databases">
        <authorList>
            <person name="Jaros S."/>
            <person name="Januszkiewicz K."/>
            <person name="Wedrychowicz H."/>
        </authorList>
    </citation>
    <scope>NUCLEOTIDE SEQUENCE [LARGE SCALE GENOMIC DNA]</scope>
    <source>
        <strain evidence="2 3">DSM 46144</strain>
    </source>
</reference>
<dbReference type="EMBL" id="FRCS01000015">
    <property type="protein sequence ID" value="SHN46406.1"/>
    <property type="molecule type" value="Genomic_DNA"/>
</dbReference>
<dbReference type="Gene3D" id="3.40.190.80">
    <property type="match status" value="1"/>
</dbReference>
<keyword evidence="3" id="KW-1185">Reference proteome</keyword>
<proteinExistence type="predicted"/>
<protein>
    <submittedName>
        <fullName evidence="2">Histidinol-phosphatase</fullName>
    </submittedName>
</protein>
<gene>
    <name evidence="2" type="ORF">SAMN05443668_11593</name>
</gene>
<dbReference type="RefSeq" id="WP_073263365.1">
    <property type="nucleotide sequence ID" value="NZ_FRCS01000015.1"/>
</dbReference>
<dbReference type="GO" id="GO:0008934">
    <property type="term" value="F:inositol monophosphate 1-phosphatase activity"/>
    <property type="evidence" value="ECO:0007669"/>
    <property type="project" value="TreeGrafter"/>
</dbReference>
<name>A0A1M7RJT4_9ACTN</name>
<feature type="binding site" evidence="1">
    <location>
        <position position="83"/>
    </location>
    <ligand>
        <name>Mg(2+)</name>
        <dbReference type="ChEBI" id="CHEBI:18420"/>
        <label>1</label>
        <note>catalytic</note>
    </ligand>
</feature>